<dbReference type="AlphaFoldDB" id="A0A2D0LI08"/>
<comment type="caution">
    <text evidence="1">The sequence shown here is derived from an EMBL/GenBank/DDBJ whole genome shotgun (WGS) entry which is preliminary data.</text>
</comment>
<proteinExistence type="predicted"/>
<accession>A0A2D0LI08</accession>
<protein>
    <submittedName>
        <fullName evidence="1">Uncharacterized protein</fullName>
    </submittedName>
</protein>
<evidence type="ECO:0000313" key="2">
    <source>
        <dbReference type="Proteomes" id="UP000221101"/>
    </source>
</evidence>
<evidence type="ECO:0000313" key="1">
    <source>
        <dbReference type="EMBL" id="PHM75262.1"/>
    </source>
</evidence>
<dbReference type="EMBL" id="NJCX01000001">
    <property type="protein sequence ID" value="PHM75262.1"/>
    <property type="molecule type" value="Genomic_DNA"/>
</dbReference>
<organism evidence="1 2">
    <name type="scientific">Xenorhabdus kozodoii</name>
    <dbReference type="NCBI Taxonomy" id="351676"/>
    <lineage>
        <taxon>Bacteria</taxon>
        <taxon>Pseudomonadati</taxon>
        <taxon>Pseudomonadota</taxon>
        <taxon>Gammaproteobacteria</taxon>
        <taxon>Enterobacterales</taxon>
        <taxon>Morganellaceae</taxon>
        <taxon>Xenorhabdus</taxon>
    </lineage>
</organism>
<sequence>MLFDQHRVSAVKPGIKPGESKIKSMLKGNNINFNKCVDTYAQRGDISTSIGLQTAT</sequence>
<name>A0A2D0LI08_9GAMM</name>
<gene>
    <name evidence="1" type="ORF">Xkoz_00278</name>
</gene>
<dbReference type="Proteomes" id="UP000221101">
    <property type="component" value="Unassembled WGS sequence"/>
</dbReference>
<reference evidence="1 2" key="1">
    <citation type="journal article" date="2017" name="Nat. Microbiol.">
        <title>Natural product diversity associated with the nematode symbionts Photorhabdus and Xenorhabdus.</title>
        <authorList>
            <person name="Tobias N.J."/>
            <person name="Wolff H."/>
            <person name="Djahanschiri B."/>
            <person name="Grundmann F."/>
            <person name="Kronenwerth M."/>
            <person name="Shi Y.M."/>
            <person name="Simonyi S."/>
            <person name="Grun P."/>
            <person name="Shapiro-Ilan D."/>
            <person name="Pidot S.J."/>
            <person name="Stinear T.P."/>
            <person name="Ebersberger I."/>
            <person name="Bode H.B."/>
        </authorList>
    </citation>
    <scope>NUCLEOTIDE SEQUENCE [LARGE SCALE GENOMIC DNA]</scope>
    <source>
        <strain evidence="1 2">DSM 17907</strain>
    </source>
</reference>
<keyword evidence="2" id="KW-1185">Reference proteome</keyword>